<sequence length="325" mass="35118">MIFPPASSSSSSSSSNDDDNDGEDGKFMTFDVRLKKMVTTYFDNNNAEVIAVEDEQPDGTYSYGNLKYSFLGGICYGMGSTLMAGGNNHATSKPKGTASTLGRILVPGFLAFETHHLMSHFLYKGVFHEERPTRDSSFVRTDNSFGYFENFVNYELQIVAGATAGLSYSLATSLLQYKPKTRAMTSTHMLSFAALFGGYDVYSDVLSSVLLQIKQDQESSAATKTTTTTAPTPMTVALAGGCAGMTQAWIIDFRKIYMRAGGTSSNSSNSTLEFASDAAATRYATTTAAAETSEALLTRARMTRAFLPGAAAFSAYEWFGTLLRQ</sequence>
<dbReference type="AlphaFoldDB" id="A0AAD2FRZ1"/>
<keyword evidence="3" id="KW-1185">Reference proteome</keyword>
<proteinExistence type="predicted"/>
<protein>
    <submittedName>
        <fullName evidence="2">Uncharacterized protein</fullName>
    </submittedName>
</protein>
<comment type="caution">
    <text evidence="2">The sequence shown here is derived from an EMBL/GenBank/DDBJ whole genome shotgun (WGS) entry which is preliminary data.</text>
</comment>
<gene>
    <name evidence="2" type="ORF">CYCCA115_LOCUS12490</name>
</gene>
<evidence type="ECO:0000256" key="1">
    <source>
        <dbReference type="SAM" id="MobiDB-lite"/>
    </source>
</evidence>
<evidence type="ECO:0000313" key="2">
    <source>
        <dbReference type="EMBL" id="CAJ1950237.1"/>
    </source>
</evidence>
<feature type="region of interest" description="Disordered" evidence="1">
    <location>
        <begin position="1"/>
        <end position="24"/>
    </location>
</feature>
<reference evidence="2" key="1">
    <citation type="submission" date="2023-08" db="EMBL/GenBank/DDBJ databases">
        <authorList>
            <person name="Audoor S."/>
            <person name="Bilcke G."/>
        </authorList>
    </citation>
    <scope>NUCLEOTIDE SEQUENCE</scope>
</reference>
<organism evidence="2 3">
    <name type="scientific">Cylindrotheca closterium</name>
    <dbReference type="NCBI Taxonomy" id="2856"/>
    <lineage>
        <taxon>Eukaryota</taxon>
        <taxon>Sar</taxon>
        <taxon>Stramenopiles</taxon>
        <taxon>Ochrophyta</taxon>
        <taxon>Bacillariophyta</taxon>
        <taxon>Bacillariophyceae</taxon>
        <taxon>Bacillariophycidae</taxon>
        <taxon>Bacillariales</taxon>
        <taxon>Bacillariaceae</taxon>
        <taxon>Cylindrotheca</taxon>
    </lineage>
</organism>
<evidence type="ECO:0000313" key="3">
    <source>
        <dbReference type="Proteomes" id="UP001295423"/>
    </source>
</evidence>
<accession>A0AAD2FRZ1</accession>
<name>A0AAD2FRZ1_9STRA</name>
<dbReference type="Proteomes" id="UP001295423">
    <property type="component" value="Unassembled WGS sequence"/>
</dbReference>
<dbReference type="EMBL" id="CAKOGP040001759">
    <property type="protein sequence ID" value="CAJ1950237.1"/>
    <property type="molecule type" value="Genomic_DNA"/>
</dbReference>